<dbReference type="PANTHER" id="PTHR13029">
    <property type="match status" value="1"/>
</dbReference>
<proteinExistence type="inferred from homology"/>
<feature type="compositionally biased region" description="Basic residues" evidence="9">
    <location>
        <begin position="711"/>
        <end position="722"/>
    </location>
</feature>
<feature type="region of interest" description="Disordered" evidence="9">
    <location>
        <begin position="845"/>
        <end position="899"/>
    </location>
</feature>
<evidence type="ECO:0000256" key="9">
    <source>
        <dbReference type="SAM" id="MobiDB-lite"/>
    </source>
</evidence>
<gene>
    <name evidence="13" type="ORF">NP493_206g04012</name>
</gene>
<evidence type="ECO:0000256" key="1">
    <source>
        <dbReference type="ARBA" id="ARBA00004167"/>
    </source>
</evidence>
<comment type="similarity">
    <text evidence="2">Belongs to the MRF family.</text>
</comment>
<evidence type="ECO:0008006" key="15">
    <source>
        <dbReference type="Google" id="ProtNLM"/>
    </source>
</evidence>
<dbReference type="Proteomes" id="UP001209878">
    <property type="component" value="Unassembled WGS sequence"/>
</dbReference>
<evidence type="ECO:0000313" key="14">
    <source>
        <dbReference type="Proteomes" id="UP001209878"/>
    </source>
</evidence>
<dbReference type="GO" id="GO:0005634">
    <property type="term" value="C:nucleus"/>
    <property type="evidence" value="ECO:0007669"/>
    <property type="project" value="TreeGrafter"/>
</dbReference>
<feature type="region of interest" description="Disordered" evidence="9">
    <location>
        <begin position="1"/>
        <end position="104"/>
    </location>
</feature>
<sequence length="1227" mass="134477">MCGMLSPLPTDSVSLPNVCANGPTGMDNVKVMSQHPSQQQHPQHPQHPSLHNNASLQPPSYQQNPGVGIGQLNPSKNPQFCHTQLPDSPPDSGSEPYSPVDGNQADKATYHVKANIVSNMAGLQHQQLTSAYLPQHHQSHQPTHTPVSPSIVPQQMHATAKSYSGYGGSEPPKLNHPPPTTSSMGSVGMAQLSAQMLPAQVSGMGNLQHHPNKKRKYSDSPNSTLTPALLNSMGVNMLSIKQEHPDVYTMMYLSAVCVAGMLPDCSDTDDVYGSGYDMVGGDGGSGIFLDGIPASSYRVDADKGFNFSVSDDSFVCQKKNHFQVTVHVGVSGEPKYYKTPEGAIMPIDHVALHFYGVKMESQSQHIKVEQSQSDRSKRAFYPVRMELVPDQVTKVTVGRLHFSETTTNNMRKKGKPNPDQRYFLLVVSLNAHSGDDNTVISAHASEKIIVRASNPGQFDNEIDNVWQKGHTPESVYHTGRVGINTDRPDEPLTIHGNIKLTGHIVQPSDARIKTDIRELDTTEQLRNITQLKVYKYSYDNDYVKYAGLSHNDVADTGVIAQELSKVLPDAVRDTGDIILPSGNQLDNFQVVNKDRIYMENVGAVKELCKVTDKLENRINELETLNQKLTKAKRNNSIRSSCSSKSTSSSNVRQLSLSCICFDAEDRSSRLTAFSVNDSEHVVMVTQGKQLSVLGQKILIICPSSTIVSSGKKPHKSHHHRGNYRSSSSSQGSSTDPETACSNRFIHVTIFILVLVMLVCLVLITVLYILEKNEPDVQKHFFVWQTKSSGALDGNVTSFATSPMTPTPRFDERQYPVNPMGSASVPPLIPPTCLKTACKTSCCPEHPIDDPGDGTSSDKKTPKPDPGHNEHKVPQRHTTIVPRWEPVPTTNRGSVTPPTPVFNMITDMPAEPPQTLFPPVKGQRTTTEPFHENAIAGNHVVTSKPTGKAHPDDVDGHSYGGATSSPKMGEGPRGPIAGDSPTGDAGPSYGTRDSGGPRGPNDGGGKVIISMGSESRDIIGGDDKMQNMLPTGPHVEIWEKEKSKTLKKDIDNRVVMYQSNDIGGIRRRRSALPNLAVAVATIKLPQNNSNTLHPIYCTNDNCRNGGGGVYNYTVPFSKVFPLAPLTIEFRITSDFKLTYCKDMEQLHVLDLCQELQDVTQYRAVKLTQKNRWDLPVGSFMHSSYQFRVTLNTQAYDTCSRDTGVVDADLRLPRRGLFLWPVNLVQLKQ</sequence>
<comment type="subcellular location">
    <subcellularLocation>
        <location evidence="1">Membrane</location>
        <topology evidence="1">Single-pass membrane protein</topology>
    </subcellularLocation>
</comment>
<dbReference type="InterPro" id="IPR037141">
    <property type="entry name" value="NDT80_DNA-bd_dom_sf"/>
</dbReference>
<dbReference type="InterPro" id="IPR008967">
    <property type="entry name" value="p53-like_TF_DNA-bd_sf"/>
</dbReference>
<keyword evidence="4 10" id="KW-1133">Transmembrane helix</keyword>
<dbReference type="PROSITE" id="PS51688">
    <property type="entry name" value="ICA"/>
    <property type="match status" value="1"/>
</dbReference>
<dbReference type="AlphaFoldDB" id="A0AAD9P197"/>
<feature type="coiled-coil region" evidence="8">
    <location>
        <begin position="604"/>
        <end position="634"/>
    </location>
</feature>
<dbReference type="Pfam" id="PF13887">
    <property type="entry name" value="MYRF_ICA"/>
    <property type="match status" value="1"/>
</dbReference>
<dbReference type="GO" id="GO:0045893">
    <property type="term" value="P:positive regulation of DNA-templated transcription"/>
    <property type="evidence" value="ECO:0007669"/>
    <property type="project" value="TreeGrafter"/>
</dbReference>
<dbReference type="Pfam" id="PF13884">
    <property type="entry name" value="Peptidase_S74"/>
    <property type="match status" value="1"/>
</dbReference>
<feature type="transmembrane region" description="Helical" evidence="10">
    <location>
        <begin position="744"/>
        <end position="769"/>
    </location>
</feature>
<feature type="domain" description="Peptidase S74" evidence="12">
    <location>
        <begin position="508"/>
        <end position="618"/>
    </location>
</feature>
<dbReference type="GO" id="GO:0043565">
    <property type="term" value="F:sequence-specific DNA binding"/>
    <property type="evidence" value="ECO:0007669"/>
    <property type="project" value="TreeGrafter"/>
</dbReference>
<evidence type="ECO:0000256" key="4">
    <source>
        <dbReference type="ARBA" id="ARBA00022989"/>
    </source>
</evidence>
<reference evidence="13" key="1">
    <citation type="journal article" date="2023" name="Mol. Biol. Evol.">
        <title>Third-Generation Sequencing Reveals the Adaptive Role of the Epigenome in Three Deep-Sea Polychaetes.</title>
        <authorList>
            <person name="Perez M."/>
            <person name="Aroh O."/>
            <person name="Sun Y."/>
            <person name="Lan Y."/>
            <person name="Juniper S.K."/>
            <person name="Young C.R."/>
            <person name="Angers B."/>
            <person name="Qian P.Y."/>
        </authorList>
    </citation>
    <scope>NUCLEOTIDE SEQUENCE</scope>
    <source>
        <strain evidence="13">R07B-5</strain>
    </source>
</reference>
<dbReference type="PANTHER" id="PTHR13029:SF18">
    <property type="entry name" value="MYELIN REGULATORY FACTOR HOMOLOG 1"/>
    <property type="match status" value="1"/>
</dbReference>
<keyword evidence="6 10" id="KW-0472">Membrane</keyword>
<dbReference type="GO" id="GO:0016540">
    <property type="term" value="P:protein autoprocessing"/>
    <property type="evidence" value="ECO:0007669"/>
    <property type="project" value="InterPro"/>
</dbReference>
<evidence type="ECO:0000256" key="5">
    <source>
        <dbReference type="ARBA" id="ARBA00023125"/>
    </source>
</evidence>
<dbReference type="InterPro" id="IPR051577">
    <property type="entry name" value="MRF-like"/>
</dbReference>
<feature type="region of interest" description="Disordered" evidence="9">
    <location>
        <begin position="161"/>
        <end position="185"/>
    </location>
</feature>
<protein>
    <recommendedName>
        <fullName evidence="15">Myelin regulatory factor</fullName>
    </recommendedName>
</protein>
<evidence type="ECO:0000259" key="12">
    <source>
        <dbReference type="PROSITE" id="PS51688"/>
    </source>
</evidence>
<evidence type="ECO:0000313" key="13">
    <source>
        <dbReference type="EMBL" id="KAK2186316.1"/>
    </source>
</evidence>
<dbReference type="Pfam" id="PF13888">
    <property type="entry name" value="MRF_C2"/>
    <property type="match status" value="1"/>
</dbReference>
<dbReference type="InterPro" id="IPR024061">
    <property type="entry name" value="NDT80_DNA-bd_dom"/>
</dbReference>
<feature type="compositionally biased region" description="Basic and acidic residues" evidence="9">
    <location>
        <begin position="855"/>
        <end position="872"/>
    </location>
</feature>
<dbReference type="InterPro" id="IPR026932">
    <property type="entry name" value="MYRF_ICA"/>
</dbReference>
<accession>A0AAD9P197</accession>
<keyword evidence="5 7" id="KW-0238">DNA-binding</keyword>
<feature type="domain" description="NDT80" evidence="11">
    <location>
        <begin position="191"/>
        <end position="462"/>
    </location>
</feature>
<feature type="compositionally biased region" description="Low complexity" evidence="9">
    <location>
        <begin position="33"/>
        <end position="49"/>
    </location>
</feature>
<feature type="compositionally biased region" description="Polar residues" evidence="9">
    <location>
        <begin position="50"/>
        <end position="65"/>
    </location>
</feature>
<feature type="compositionally biased region" description="Gly residues" evidence="9">
    <location>
        <begin position="995"/>
        <end position="1005"/>
    </location>
</feature>
<feature type="region of interest" description="Disordered" evidence="9">
    <location>
        <begin position="707"/>
        <end position="734"/>
    </location>
</feature>
<evidence type="ECO:0000256" key="2">
    <source>
        <dbReference type="ARBA" id="ARBA00008221"/>
    </source>
</evidence>
<comment type="caution">
    <text evidence="13">The sequence shown here is derived from an EMBL/GenBank/DDBJ whole genome shotgun (WGS) entry which is preliminary data.</text>
</comment>
<evidence type="ECO:0000256" key="10">
    <source>
        <dbReference type="SAM" id="Phobius"/>
    </source>
</evidence>
<dbReference type="PROSITE" id="PS51517">
    <property type="entry name" value="NDT80"/>
    <property type="match status" value="1"/>
</dbReference>
<evidence type="ECO:0000256" key="7">
    <source>
        <dbReference type="PROSITE-ProRule" id="PRU00850"/>
    </source>
</evidence>
<dbReference type="GO" id="GO:0003700">
    <property type="term" value="F:DNA-binding transcription factor activity"/>
    <property type="evidence" value="ECO:0007669"/>
    <property type="project" value="UniProtKB-UniRule"/>
</dbReference>
<evidence type="ECO:0000259" key="11">
    <source>
        <dbReference type="PROSITE" id="PS51517"/>
    </source>
</evidence>
<keyword evidence="3 10" id="KW-0812">Transmembrane</keyword>
<keyword evidence="14" id="KW-1185">Reference proteome</keyword>
<dbReference type="Pfam" id="PF05224">
    <property type="entry name" value="NDT80_PhoG"/>
    <property type="match status" value="1"/>
</dbReference>
<dbReference type="InterPro" id="IPR030392">
    <property type="entry name" value="S74_ICA"/>
</dbReference>
<evidence type="ECO:0000256" key="3">
    <source>
        <dbReference type="ARBA" id="ARBA00022692"/>
    </source>
</evidence>
<dbReference type="GO" id="GO:0005789">
    <property type="term" value="C:endoplasmic reticulum membrane"/>
    <property type="evidence" value="ECO:0007669"/>
    <property type="project" value="TreeGrafter"/>
</dbReference>
<dbReference type="InterPro" id="IPR025719">
    <property type="entry name" value="MYRF_C2"/>
</dbReference>
<feature type="region of interest" description="Disordered" evidence="9">
    <location>
        <begin position="932"/>
        <end position="1008"/>
    </location>
</feature>
<organism evidence="13 14">
    <name type="scientific">Ridgeia piscesae</name>
    <name type="common">Tubeworm</name>
    <dbReference type="NCBI Taxonomy" id="27915"/>
    <lineage>
        <taxon>Eukaryota</taxon>
        <taxon>Metazoa</taxon>
        <taxon>Spiralia</taxon>
        <taxon>Lophotrochozoa</taxon>
        <taxon>Annelida</taxon>
        <taxon>Polychaeta</taxon>
        <taxon>Sedentaria</taxon>
        <taxon>Canalipalpata</taxon>
        <taxon>Sabellida</taxon>
        <taxon>Siboglinidae</taxon>
        <taxon>Ridgeia</taxon>
    </lineage>
</organism>
<dbReference type="EMBL" id="JAODUO010000205">
    <property type="protein sequence ID" value="KAK2186316.1"/>
    <property type="molecule type" value="Genomic_DNA"/>
</dbReference>
<evidence type="ECO:0000256" key="6">
    <source>
        <dbReference type="ARBA" id="ARBA00023136"/>
    </source>
</evidence>
<dbReference type="Gene3D" id="2.60.40.1390">
    <property type="entry name" value="NDT80 DNA-binding domain"/>
    <property type="match status" value="1"/>
</dbReference>
<feature type="DNA-binding region" description="NDT80" evidence="7">
    <location>
        <begin position="191"/>
        <end position="462"/>
    </location>
</feature>
<evidence type="ECO:0000256" key="8">
    <source>
        <dbReference type="SAM" id="Coils"/>
    </source>
</evidence>
<dbReference type="SUPFAM" id="SSF49417">
    <property type="entry name" value="p53-like transcription factors"/>
    <property type="match status" value="1"/>
</dbReference>
<keyword evidence="8" id="KW-0175">Coiled coil</keyword>
<name>A0AAD9P197_RIDPI</name>
<feature type="compositionally biased region" description="Polar residues" evidence="9">
    <location>
        <begin position="72"/>
        <end position="86"/>
    </location>
</feature>